<keyword evidence="4" id="KW-1185">Reference proteome</keyword>
<dbReference type="KEGG" id="orp:MOP44_00190"/>
<reference evidence="3" key="1">
    <citation type="submission" date="2021-04" db="EMBL/GenBank/DDBJ databases">
        <title>Phylogenetic analysis of Acidobacteriaceae.</title>
        <authorList>
            <person name="Qiu L."/>
            <person name="Zhang Q."/>
        </authorList>
    </citation>
    <scope>NUCLEOTIDE SEQUENCE</scope>
    <source>
        <strain evidence="3">DSM 25168</strain>
    </source>
</reference>
<keyword evidence="1" id="KW-0732">Signal</keyword>
<feature type="chain" id="PRO_5039947677" evidence="1">
    <location>
        <begin position="24"/>
        <end position="439"/>
    </location>
</feature>
<dbReference type="Proteomes" id="UP001059380">
    <property type="component" value="Chromosome"/>
</dbReference>
<feature type="domain" description="Carboxymuconolactone decarboxylase-like" evidence="2">
    <location>
        <begin position="286"/>
        <end position="366"/>
    </location>
</feature>
<protein>
    <submittedName>
        <fullName evidence="3">Carboxymuconolactone decarboxylase family protein</fullName>
    </submittedName>
</protein>
<sequence length="439" mass="47460">MKTTRYIASIAALLCLSISPALPESASDAGNIPTVSLSSLQDQARKQITATARIQLAPESAEAFNGIDSLEPAGSGHVPNYLRAMASMPGVPASFAHVMKTLLYGGFVAPEVKLAMGLRMAQLHSSPYVVAHMERYLRTTDRGREVLAALQSGNFDSLQPADRLALEYAEGLTGGVHGVSDSEFAKVRGFYNDSQIVEMTMTVCIFNYLDRFAEALNLPVESWVLDSPATEPEAAASLPTARIGLISDGEMKATSDRLAAMKDPKVPSNGWGIGFANSMRALLRCPELADAWMNFGTTARQSWVISREEQLQVSFAVSLANGCRYCTLHQVLGLHKLGVSMGKLMAMKKDDDALTPREHAAVLFARKLALDPPSITDADYQTLRAAFGEQGALDVLMQICSFAGFNRFTDGLHLPSEDAAVQTYREVYHTAQTSTSSLQ</sequence>
<dbReference type="RefSeq" id="WP_260793871.1">
    <property type="nucleotide sequence ID" value="NZ_CP093313.1"/>
</dbReference>
<dbReference type="Gene3D" id="1.20.1290.10">
    <property type="entry name" value="AhpD-like"/>
    <property type="match status" value="2"/>
</dbReference>
<evidence type="ECO:0000256" key="1">
    <source>
        <dbReference type="SAM" id="SignalP"/>
    </source>
</evidence>
<accession>A0A9J7BNR8</accession>
<evidence type="ECO:0000313" key="3">
    <source>
        <dbReference type="EMBL" id="UWZ84368.1"/>
    </source>
</evidence>
<proteinExistence type="predicted"/>
<dbReference type="GO" id="GO:0051920">
    <property type="term" value="F:peroxiredoxin activity"/>
    <property type="evidence" value="ECO:0007669"/>
    <property type="project" value="InterPro"/>
</dbReference>
<dbReference type="SUPFAM" id="SSF69118">
    <property type="entry name" value="AhpD-like"/>
    <property type="match status" value="2"/>
</dbReference>
<dbReference type="PANTHER" id="PTHR34846">
    <property type="entry name" value="4-CARBOXYMUCONOLACTONE DECARBOXYLASE FAMILY PROTEIN (AFU_ORTHOLOGUE AFUA_6G11590)"/>
    <property type="match status" value="1"/>
</dbReference>
<dbReference type="InterPro" id="IPR003779">
    <property type="entry name" value="CMD-like"/>
</dbReference>
<feature type="signal peptide" evidence="1">
    <location>
        <begin position="1"/>
        <end position="23"/>
    </location>
</feature>
<dbReference type="PANTHER" id="PTHR34846:SF5">
    <property type="entry name" value="CARBOXYMUCONOLACTONE DECARBOXYLASE-LIKE DOMAIN-CONTAINING PROTEIN"/>
    <property type="match status" value="1"/>
</dbReference>
<evidence type="ECO:0000259" key="2">
    <source>
        <dbReference type="Pfam" id="PF02627"/>
    </source>
</evidence>
<gene>
    <name evidence="3" type="ORF">MOP44_00190</name>
</gene>
<dbReference type="Pfam" id="PF02627">
    <property type="entry name" value="CMD"/>
    <property type="match status" value="1"/>
</dbReference>
<dbReference type="InterPro" id="IPR029032">
    <property type="entry name" value="AhpD-like"/>
</dbReference>
<dbReference type="AlphaFoldDB" id="A0A9J7BNR8"/>
<name>A0A9J7BNR8_9BACT</name>
<organism evidence="3 4">
    <name type="scientific">Occallatibacter riparius</name>
    <dbReference type="NCBI Taxonomy" id="1002689"/>
    <lineage>
        <taxon>Bacteria</taxon>
        <taxon>Pseudomonadati</taxon>
        <taxon>Acidobacteriota</taxon>
        <taxon>Terriglobia</taxon>
        <taxon>Terriglobales</taxon>
        <taxon>Acidobacteriaceae</taxon>
        <taxon>Occallatibacter</taxon>
    </lineage>
</organism>
<dbReference type="EMBL" id="CP093313">
    <property type="protein sequence ID" value="UWZ84368.1"/>
    <property type="molecule type" value="Genomic_DNA"/>
</dbReference>
<evidence type="ECO:0000313" key="4">
    <source>
        <dbReference type="Proteomes" id="UP001059380"/>
    </source>
</evidence>